<proteinExistence type="predicted"/>
<keyword evidence="3" id="KW-1185">Reference proteome</keyword>
<feature type="region of interest" description="Disordered" evidence="1">
    <location>
        <begin position="851"/>
        <end position="898"/>
    </location>
</feature>
<comment type="caution">
    <text evidence="2">The sequence shown here is derived from an EMBL/GenBank/DDBJ whole genome shotgun (WGS) entry which is preliminary data.</text>
</comment>
<feature type="compositionally biased region" description="Polar residues" evidence="1">
    <location>
        <begin position="384"/>
        <end position="396"/>
    </location>
</feature>
<feature type="compositionally biased region" description="Basic and acidic residues" evidence="1">
    <location>
        <begin position="214"/>
        <end position="229"/>
    </location>
</feature>
<feature type="compositionally biased region" description="Low complexity" evidence="1">
    <location>
        <begin position="864"/>
        <end position="880"/>
    </location>
</feature>
<feature type="region of interest" description="Disordered" evidence="1">
    <location>
        <begin position="25"/>
        <end position="69"/>
    </location>
</feature>
<dbReference type="EMBL" id="JALLBG020000247">
    <property type="protein sequence ID" value="KAL3757933.1"/>
    <property type="molecule type" value="Genomic_DNA"/>
</dbReference>
<feature type="region of interest" description="Disordered" evidence="1">
    <location>
        <begin position="447"/>
        <end position="480"/>
    </location>
</feature>
<reference evidence="2 3" key="1">
    <citation type="submission" date="2024-10" db="EMBL/GenBank/DDBJ databases">
        <title>Updated reference genomes for cyclostephanoid diatoms.</title>
        <authorList>
            <person name="Roberts W.R."/>
            <person name="Alverson A.J."/>
        </authorList>
    </citation>
    <scope>NUCLEOTIDE SEQUENCE [LARGE SCALE GENOMIC DNA]</scope>
    <source>
        <strain evidence="2 3">AJA232-27</strain>
    </source>
</reference>
<protein>
    <submittedName>
        <fullName evidence="2">Uncharacterized protein</fullName>
    </submittedName>
</protein>
<evidence type="ECO:0000256" key="1">
    <source>
        <dbReference type="SAM" id="MobiDB-lite"/>
    </source>
</evidence>
<feature type="region of interest" description="Disordered" evidence="1">
    <location>
        <begin position="358"/>
        <end position="396"/>
    </location>
</feature>
<evidence type="ECO:0000313" key="2">
    <source>
        <dbReference type="EMBL" id="KAL3757933.1"/>
    </source>
</evidence>
<dbReference type="AlphaFoldDB" id="A0ABD3M2G6"/>
<feature type="region of interest" description="Disordered" evidence="1">
    <location>
        <begin position="711"/>
        <end position="738"/>
    </location>
</feature>
<dbReference type="Proteomes" id="UP001530293">
    <property type="component" value="Unassembled WGS sequence"/>
</dbReference>
<evidence type="ECO:0000313" key="3">
    <source>
        <dbReference type="Proteomes" id="UP001530293"/>
    </source>
</evidence>
<name>A0ABD3M2G6_9STRA</name>
<gene>
    <name evidence="2" type="ORF">ACHAWU_002853</name>
</gene>
<organism evidence="2 3">
    <name type="scientific">Discostella pseudostelligera</name>
    <dbReference type="NCBI Taxonomy" id="259834"/>
    <lineage>
        <taxon>Eukaryota</taxon>
        <taxon>Sar</taxon>
        <taxon>Stramenopiles</taxon>
        <taxon>Ochrophyta</taxon>
        <taxon>Bacillariophyta</taxon>
        <taxon>Coscinodiscophyceae</taxon>
        <taxon>Thalassiosirophycidae</taxon>
        <taxon>Stephanodiscales</taxon>
        <taxon>Stephanodiscaceae</taxon>
        <taxon>Discostella</taxon>
    </lineage>
</organism>
<feature type="compositionally biased region" description="Basic and acidic residues" evidence="1">
    <location>
        <begin position="720"/>
        <end position="738"/>
    </location>
</feature>
<accession>A0ABD3M2G6</accession>
<feature type="region of interest" description="Disordered" evidence="1">
    <location>
        <begin position="297"/>
        <end position="322"/>
    </location>
</feature>
<feature type="region of interest" description="Disordered" evidence="1">
    <location>
        <begin position="201"/>
        <end position="238"/>
    </location>
</feature>
<sequence length="976" mass="106773">MEEVNSSDLGAEKCDDTIELAVAEAAPASALPTQSVELDQPAPTPTATPMDLFETPINAGAPTASSGETVDEIAKEEVIAMDMAECPNEIIDNSIVPSSNGGDDLLLHFGGSFEGGSAEVVTNHQNSPDGNVNLVSDFDLLGFAPTEPQQTFPLPDANLTASGGLVLDPFAPVDSELNLLGLSDRSSEANDQEGLVHDVVDSGNKISPVEDSDSAEKLGSEQEIERVPNDNEETPTLNADSIFEQQAIEDNPRNESALLSIGGDAVVNEMIHATTTEIKDIAAPYDVSPEVDEIIESQPSTAHESKDGIANQSSDGENIGASENALSSIGVGGDAMADEAAMTHATTEEVNIIASPKAASPVIDEDIDNDNQPSTAHEGKGQEELTNQSSDVENAGTNIISSSDRTKLFEAEHIVEVTTNDVVEAMNTQLTIEVDTPVALSSVSVVTTQNAPQHGTETREQTKVDGSVSDAQVNTDAEERTEEEEEWLSMGLGLGDALRQIVALTEERDSSLELCQEKDNGKTQAEALLVEVQSRLEAEMNRRAESDSEKRKLRETLKSYEERLSKYETMEDDLEKANANLVTVVTEKSKIELEVQKLRDMIDESQQKEAVLSNRLNEAKKKEANKSTAAGRLEEENEKLRLDLQATKDEFEAVSKAKAKLESNMEKLKVKAVERVKQAETALSEERELNEERKKKMKTFVETKAEELREAKECASNMQKELEETRASLRSSRDREEATLKELEAARLKHRELQRDMERMVRNSEQLHKAGNNLEQELEKYASETEEHKKKRMSAKHEIMQMVRTLEAERAVSAKLRESVKFTFTPKALSQQELLTECLRDFESELERLAAKTGKSLQPSTEPGGSARGESTTGGTEATEINGSLSKSKKPRGSKADVDTERLISNLEQETQHVSKGIMALAGDIERMRSLLNDDNAFGCLAYFSNILPRTGEARHQRLGDGSDAHYEKNSTDRFV</sequence>